<dbReference type="GO" id="GO:0004386">
    <property type="term" value="F:helicase activity"/>
    <property type="evidence" value="ECO:0007669"/>
    <property type="project" value="UniProtKB-KW"/>
</dbReference>
<organism evidence="1 2">
    <name type="scientific">Candidatus Falkowbacteria bacterium HGW-Falkowbacteria-2</name>
    <dbReference type="NCBI Taxonomy" id="2013769"/>
    <lineage>
        <taxon>Bacteria</taxon>
        <taxon>Candidatus Falkowiibacteriota</taxon>
    </lineage>
</organism>
<dbReference type="SUPFAM" id="SSF89550">
    <property type="entry name" value="PHP domain-like"/>
    <property type="match status" value="1"/>
</dbReference>
<keyword evidence="1" id="KW-0547">Nucleotide-binding</keyword>
<dbReference type="AlphaFoldDB" id="A0A2N2E1T7"/>
<sequence>MRFVLDLHIHSRYSRACSSQLTLENIALAAKNKGIDIIGTGDFTHPAWFKSISSELEEVQNSGLYRHKKVPKAALFILSTEVSLVYRDTDKSRRVHLVIHAPNLAAVALLNEKLGSRFNLRADGRPILGISAPEFVRLCLDVDPCFIIYPAHIWTPWYSILGSKSGFNSFEECFKEQTGNIFAYETGLSSDPLMNWQVSALDQFTRLSNSDAHGLDNIGREATIMALAKADYSSIYQTIKNNRVSAGGNMNSLISTIEFFPEEGMYHYDGHRDCGFSCPPEISRKNDNICPRCRRPLVIGVANRVAELADRPAGYRPKKAAPFVSLVGLDKIIAEILAVKNRRALTVTRIYDKMIKEIGNELYILMEADVQMLKRGYPQIASLIQRMRAGKVHLISGYDGQYGQVSLNKPATKLSVKV</sequence>
<protein>
    <submittedName>
        <fullName evidence="1">DNA helicase UvrD</fullName>
    </submittedName>
</protein>
<dbReference type="InterPro" id="IPR016195">
    <property type="entry name" value="Pol/histidinol_Pase-like"/>
</dbReference>
<proteinExistence type="predicted"/>
<name>A0A2N2E1T7_9BACT</name>
<reference evidence="1 2" key="1">
    <citation type="journal article" date="2017" name="ISME J.">
        <title>Potential for microbial H2 and metal transformations associated with novel bacteria and archaea in deep terrestrial subsurface sediments.</title>
        <authorList>
            <person name="Hernsdorf A.W."/>
            <person name="Amano Y."/>
            <person name="Miyakawa K."/>
            <person name="Ise K."/>
            <person name="Suzuki Y."/>
            <person name="Anantharaman K."/>
            <person name="Probst A."/>
            <person name="Burstein D."/>
            <person name="Thomas B.C."/>
            <person name="Banfield J.F."/>
        </authorList>
    </citation>
    <scope>NUCLEOTIDE SEQUENCE [LARGE SCALE GENOMIC DNA]</scope>
    <source>
        <strain evidence="1">HGW-Falkowbacteria-2</strain>
    </source>
</reference>
<keyword evidence="1" id="KW-0347">Helicase</keyword>
<dbReference type="EMBL" id="PHAH01000012">
    <property type="protein sequence ID" value="PKM88699.1"/>
    <property type="molecule type" value="Genomic_DNA"/>
</dbReference>
<comment type="caution">
    <text evidence="1">The sequence shown here is derived from an EMBL/GenBank/DDBJ whole genome shotgun (WGS) entry which is preliminary data.</text>
</comment>
<evidence type="ECO:0000313" key="1">
    <source>
        <dbReference type="EMBL" id="PKM88699.1"/>
    </source>
</evidence>
<dbReference type="PANTHER" id="PTHR40084">
    <property type="entry name" value="PHOSPHOHYDROLASE, PHP FAMILY"/>
    <property type="match status" value="1"/>
</dbReference>
<dbReference type="Gene3D" id="3.20.20.140">
    <property type="entry name" value="Metal-dependent hydrolases"/>
    <property type="match status" value="1"/>
</dbReference>
<gene>
    <name evidence="1" type="ORF">CVU83_01200</name>
</gene>
<dbReference type="Proteomes" id="UP000233325">
    <property type="component" value="Unassembled WGS sequence"/>
</dbReference>
<dbReference type="PANTHER" id="PTHR40084:SF1">
    <property type="entry name" value="PHOSPHOTRANSFERASE"/>
    <property type="match status" value="1"/>
</dbReference>
<evidence type="ECO:0000313" key="2">
    <source>
        <dbReference type="Proteomes" id="UP000233325"/>
    </source>
</evidence>
<accession>A0A2N2E1T7</accession>
<keyword evidence="1" id="KW-0378">Hydrolase</keyword>
<keyword evidence="1" id="KW-0067">ATP-binding</keyword>
<dbReference type="CDD" id="cd19067">
    <property type="entry name" value="PfuEndoQ-like"/>
    <property type="match status" value="1"/>
</dbReference>